<comment type="function">
    <text evidence="7">May be involved in the degradation of misfolded endoplasmic reticulum (ER) luminal proteins.</text>
</comment>
<dbReference type="OMA" id="CITIVGS"/>
<keyword evidence="4 7" id="KW-0256">Endoplasmic reticulum</keyword>
<dbReference type="Proteomes" id="UP000836788">
    <property type="component" value="Chromosome 4"/>
</dbReference>
<sequence length="281" mass="30363">MPFAQPVQGVADAAGPDQWFKSLPVVTRYWFGATIAVTLAANFEIISSGQCAFVWPLVRYKFELWRLLSCFLYAGPFSMNTMISCYMLVTFSRQYEAGGPYNTGAGGGTADFAFMLMFGAAIMLITFPLVTAILGLPPIFCQNMISYVLYTWSRRNPTAQANIWGMPVPGNYLPFAHLALTVFMGNPYADQLHGLMCGHIYYFLVDVVPQVQGKDILHTPRFLIDAFGIGEYRPTVEAVAPPQGGGARIAGLGNAAPAQNTAAVGGGGYTWGGGGRPLGRD</sequence>
<dbReference type="InterPro" id="IPR035952">
    <property type="entry name" value="Rhomboid-like_sf"/>
</dbReference>
<evidence type="ECO:0000256" key="2">
    <source>
        <dbReference type="ARBA" id="ARBA00008917"/>
    </source>
</evidence>
<evidence type="ECO:0000256" key="4">
    <source>
        <dbReference type="ARBA" id="ARBA00022824"/>
    </source>
</evidence>
<evidence type="ECO:0000256" key="1">
    <source>
        <dbReference type="ARBA" id="ARBA00004477"/>
    </source>
</evidence>
<keyword evidence="6 7" id="KW-0472">Membrane</keyword>
<dbReference type="EMBL" id="OU594945">
    <property type="protein sequence ID" value="CAG9289142.1"/>
    <property type="molecule type" value="Genomic_DNA"/>
</dbReference>
<reference evidence="8" key="1">
    <citation type="submission" date="2022-02" db="EMBL/GenBank/DDBJ databases">
        <authorList>
            <person name="Giguere J D."/>
        </authorList>
    </citation>
    <scope>NUCLEOTIDE SEQUENCE</scope>
    <source>
        <strain evidence="8">CCAP 1055/1</strain>
    </source>
</reference>
<evidence type="ECO:0000313" key="8">
    <source>
        <dbReference type="EMBL" id="CAG9289142.1"/>
    </source>
</evidence>
<evidence type="ECO:0000256" key="7">
    <source>
        <dbReference type="RuleBase" id="RU363059"/>
    </source>
</evidence>
<evidence type="ECO:0000256" key="5">
    <source>
        <dbReference type="ARBA" id="ARBA00022989"/>
    </source>
</evidence>
<dbReference type="PANTHER" id="PTHR11009">
    <property type="entry name" value="DER1-LIKE PROTEIN, DERLIN"/>
    <property type="match status" value="1"/>
</dbReference>
<feature type="transmembrane region" description="Helical" evidence="7">
    <location>
        <begin position="29"/>
        <end position="58"/>
    </location>
</feature>
<keyword evidence="3 7" id="KW-0812">Transmembrane</keyword>
<feature type="transmembrane region" description="Helical" evidence="7">
    <location>
        <begin position="112"/>
        <end position="136"/>
    </location>
</feature>
<keyword evidence="5 7" id="KW-1133">Transmembrane helix</keyword>
<dbReference type="InterPro" id="IPR007599">
    <property type="entry name" value="DER1"/>
</dbReference>
<dbReference type="Pfam" id="PF04511">
    <property type="entry name" value="DER1"/>
    <property type="match status" value="1"/>
</dbReference>
<dbReference type="GO" id="GO:0005789">
    <property type="term" value="C:endoplasmic reticulum membrane"/>
    <property type="evidence" value="ECO:0007669"/>
    <property type="project" value="UniProtKB-SubCell"/>
</dbReference>
<dbReference type="AlphaFoldDB" id="A0A8J9SBS2"/>
<organism evidence="8">
    <name type="scientific">Phaeodactylum tricornutum</name>
    <name type="common">Diatom</name>
    <dbReference type="NCBI Taxonomy" id="2850"/>
    <lineage>
        <taxon>Eukaryota</taxon>
        <taxon>Sar</taxon>
        <taxon>Stramenopiles</taxon>
        <taxon>Ochrophyta</taxon>
        <taxon>Bacillariophyta</taxon>
        <taxon>Bacillariophyceae</taxon>
        <taxon>Bacillariophycidae</taxon>
        <taxon>Naviculales</taxon>
        <taxon>Phaeodactylaceae</taxon>
        <taxon>Phaeodactylum</taxon>
    </lineage>
</organism>
<evidence type="ECO:0000256" key="6">
    <source>
        <dbReference type="ARBA" id="ARBA00023136"/>
    </source>
</evidence>
<comment type="similarity">
    <text evidence="2 7">Belongs to the derlin family.</text>
</comment>
<evidence type="ECO:0000256" key="3">
    <source>
        <dbReference type="ARBA" id="ARBA00022692"/>
    </source>
</evidence>
<accession>A0A8J9SBS2</accession>
<dbReference type="GO" id="GO:0006950">
    <property type="term" value="P:response to stress"/>
    <property type="evidence" value="ECO:0007669"/>
    <property type="project" value="UniProtKB-ARBA"/>
</dbReference>
<name>A0A8J9SBS2_PHATR</name>
<feature type="transmembrane region" description="Helical" evidence="7">
    <location>
        <begin position="70"/>
        <end position="92"/>
    </location>
</feature>
<comment type="subcellular location">
    <subcellularLocation>
        <location evidence="1 7">Endoplasmic reticulum membrane</location>
        <topology evidence="1 7">Multi-pass membrane protein</topology>
    </subcellularLocation>
</comment>
<dbReference type="SUPFAM" id="SSF144091">
    <property type="entry name" value="Rhomboid-like"/>
    <property type="match status" value="1"/>
</dbReference>
<protein>
    <recommendedName>
        <fullName evidence="7">Derlin</fullName>
    </recommendedName>
</protein>
<comment type="caution">
    <text evidence="7">Lacks conserved residue(s) required for the propagation of feature annotation.</text>
</comment>
<proteinExistence type="inferred from homology"/>
<gene>
    <name evidence="8" type="ORF">PTTT1_LOCUS40711</name>
</gene>